<dbReference type="SMART" id="SM00184">
    <property type="entry name" value="RING"/>
    <property type="match status" value="1"/>
</dbReference>
<dbReference type="CDD" id="cd16534">
    <property type="entry name" value="RING-HC_RNF5-like"/>
    <property type="match status" value="1"/>
</dbReference>
<keyword evidence="8 11" id="KW-0862">Zinc</keyword>
<evidence type="ECO:0000256" key="9">
    <source>
        <dbReference type="ARBA" id="ARBA00023136"/>
    </source>
</evidence>
<evidence type="ECO:0000313" key="16">
    <source>
        <dbReference type="Proteomes" id="UP001055439"/>
    </source>
</evidence>
<organism evidence="15 16">
    <name type="scientific">Musa troglodytarum</name>
    <name type="common">fe'i banana</name>
    <dbReference type="NCBI Taxonomy" id="320322"/>
    <lineage>
        <taxon>Eukaryota</taxon>
        <taxon>Viridiplantae</taxon>
        <taxon>Streptophyta</taxon>
        <taxon>Embryophyta</taxon>
        <taxon>Tracheophyta</taxon>
        <taxon>Spermatophyta</taxon>
        <taxon>Magnoliopsida</taxon>
        <taxon>Liliopsida</taxon>
        <taxon>Zingiberales</taxon>
        <taxon>Musaceae</taxon>
        <taxon>Musa</taxon>
    </lineage>
</organism>
<keyword evidence="11" id="KW-0812">Transmembrane</keyword>
<comment type="domain">
    <text evidence="11">The RING-type zinc finger domain is responsible for E3 ligase activity.</text>
</comment>
<dbReference type="GO" id="GO:0005789">
    <property type="term" value="C:endoplasmic reticulum membrane"/>
    <property type="evidence" value="ECO:0007669"/>
    <property type="project" value="UniProtKB-SubCell"/>
</dbReference>
<dbReference type="SUPFAM" id="SSF57850">
    <property type="entry name" value="RING/U-box"/>
    <property type="match status" value="1"/>
</dbReference>
<evidence type="ECO:0000256" key="1">
    <source>
        <dbReference type="ARBA" id="ARBA00000900"/>
    </source>
</evidence>
<feature type="domain" description="RING-type" evidence="14">
    <location>
        <begin position="89"/>
        <end position="131"/>
    </location>
</feature>
<keyword evidence="9 11" id="KW-0472">Membrane</keyword>
<feature type="signal peptide" evidence="13">
    <location>
        <begin position="1"/>
        <end position="18"/>
    </location>
</feature>
<comment type="pathway">
    <text evidence="3 11">Protein modification; protein ubiquitination.</text>
</comment>
<dbReference type="EC" id="2.3.2.27" evidence="11"/>
<dbReference type="AlphaFoldDB" id="A0A9E7L203"/>
<dbReference type="Proteomes" id="UP001055439">
    <property type="component" value="Chromosome 8"/>
</dbReference>
<dbReference type="OrthoDB" id="6270329at2759"/>
<dbReference type="PROSITE" id="PS00518">
    <property type="entry name" value="ZF_RING_1"/>
    <property type="match status" value="1"/>
</dbReference>
<keyword evidence="16" id="KW-1185">Reference proteome</keyword>
<accession>A0A9E7L203</accession>
<evidence type="ECO:0000256" key="4">
    <source>
        <dbReference type="ARBA" id="ARBA00022679"/>
    </source>
</evidence>
<dbReference type="EMBL" id="CP097510">
    <property type="protein sequence ID" value="URE37596.1"/>
    <property type="molecule type" value="Genomic_DNA"/>
</dbReference>
<name>A0A9E7L203_9LILI</name>
<dbReference type="Gene3D" id="3.30.40.10">
    <property type="entry name" value="Zinc/RING finger domain, C3HC4 (zinc finger)"/>
    <property type="match status" value="1"/>
</dbReference>
<keyword evidence="7 11" id="KW-0833">Ubl conjugation pathway</keyword>
<keyword evidence="5 11" id="KW-0479">Metal-binding</keyword>
<evidence type="ECO:0000256" key="7">
    <source>
        <dbReference type="ARBA" id="ARBA00022786"/>
    </source>
</evidence>
<dbReference type="PANTHER" id="PTHR12313">
    <property type="entry name" value="E3 UBIQUITIN-PROTEIN LIGASE RNF5-RELATED"/>
    <property type="match status" value="1"/>
</dbReference>
<dbReference type="InterPro" id="IPR001841">
    <property type="entry name" value="Znf_RING"/>
</dbReference>
<proteinExistence type="predicted"/>
<dbReference type="InterPro" id="IPR018957">
    <property type="entry name" value="Znf_C3HC4_RING-type"/>
</dbReference>
<keyword evidence="11" id="KW-1133">Transmembrane helix</keyword>
<dbReference type="GO" id="GO:0006511">
    <property type="term" value="P:ubiquitin-dependent protein catabolic process"/>
    <property type="evidence" value="ECO:0007669"/>
    <property type="project" value="UniProtKB-UniRule"/>
</dbReference>
<dbReference type="GO" id="GO:0061630">
    <property type="term" value="F:ubiquitin protein ligase activity"/>
    <property type="evidence" value="ECO:0007669"/>
    <property type="project" value="UniProtKB-UniRule"/>
</dbReference>
<keyword evidence="13" id="KW-0732">Signal</keyword>
<evidence type="ECO:0000256" key="6">
    <source>
        <dbReference type="ARBA" id="ARBA00022771"/>
    </source>
</evidence>
<keyword evidence="11" id="KW-0256">Endoplasmic reticulum</keyword>
<dbReference type="InterPro" id="IPR017907">
    <property type="entry name" value="Znf_RING_CS"/>
</dbReference>
<evidence type="ECO:0000256" key="12">
    <source>
        <dbReference type="SAM" id="MobiDB-lite"/>
    </source>
</evidence>
<dbReference type="Pfam" id="PF00097">
    <property type="entry name" value="zf-C3HC4"/>
    <property type="match status" value="1"/>
</dbReference>
<gene>
    <name evidence="15" type="ORF">MUK42_17879</name>
</gene>
<comment type="function">
    <text evidence="11">E3 ubiquitin-protein ligase.</text>
</comment>
<keyword evidence="6 10" id="KW-0863">Zinc-finger</keyword>
<comment type="catalytic activity">
    <reaction evidence="1 11">
        <text>S-ubiquitinyl-[E2 ubiquitin-conjugating enzyme]-L-cysteine + [acceptor protein]-L-lysine = [E2 ubiquitin-conjugating enzyme]-L-cysteine + N(6)-ubiquitinyl-[acceptor protein]-L-lysine.</text>
        <dbReference type="EC" id="2.3.2.27"/>
    </reaction>
</comment>
<dbReference type="InterPro" id="IPR045103">
    <property type="entry name" value="RNF5/RNF185-like"/>
</dbReference>
<sequence length="251" mass="28406">MWLIAAVFFRARWNCAHSSKVSQAGELSLVEAFQVSRRRHRHMPVVGQSDHRLLPNNCNKHARRAAEDGMEEERHRDGVEASADGCFDCNICLDFAAEPVVTLCGHLYCWPCMYKWLQRRQRGGAQCPVCKFGLSPDGLVPLYGQGHRGGKRPQWRPETPRRPPPPPALRDATGASEARHPETHHRRHDPSWDYTSPAGGAIGGIATAVLPWMPRDRGSTRLRRREMVLETSLHQIWVFLCCCALLCLLLF</sequence>
<dbReference type="PROSITE" id="PS50089">
    <property type="entry name" value="ZF_RING_2"/>
    <property type="match status" value="1"/>
</dbReference>
<comment type="subcellular location">
    <subcellularLocation>
        <location evidence="2">Endomembrane system</location>
    </subcellularLocation>
    <subcellularLocation>
        <location evidence="11">Endoplasmic reticulum membrane</location>
        <topology evidence="11">Single-pass type IV membrane protein</topology>
    </subcellularLocation>
</comment>
<feature type="chain" id="PRO_5038965281" description="E3 ubiquitin-protein ligase RMA" evidence="13">
    <location>
        <begin position="19"/>
        <end position="251"/>
    </location>
</feature>
<evidence type="ECO:0000259" key="14">
    <source>
        <dbReference type="PROSITE" id="PS50089"/>
    </source>
</evidence>
<dbReference type="GO" id="GO:0008270">
    <property type="term" value="F:zinc ion binding"/>
    <property type="evidence" value="ECO:0007669"/>
    <property type="project" value="UniProtKB-KW"/>
</dbReference>
<feature type="transmembrane region" description="Helical" evidence="11">
    <location>
        <begin position="233"/>
        <end position="250"/>
    </location>
</feature>
<evidence type="ECO:0000256" key="11">
    <source>
        <dbReference type="RuleBase" id="RU369090"/>
    </source>
</evidence>
<evidence type="ECO:0000256" key="13">
    <source>
        <dbReference type="SAM" id="SignalP"/>
    </source>
</evidence>
<protein>
    <recommendedName>
        <fullName evidence="11">E3 ubiquitin-protein ligase RMA</fullName>
        <ecNumber evidence="11">2.3.2.27</ecNumber>
    </recommendedName>
    <alternativeName>
        <fullName evidence="11">Protein RING membrane-anchor</fullName>
    </alternativeName>
    <alternativeName>
        <fullName evidence="11">RING-type E3 ubiquitin transferase RMA</fullName>
    </alternativeName>
</protein>
<feature type="region of interest" description="Disordered" evidence="12">
    <location>
        <begin position="143"/>
        <end position="194"/>
    </location>
</feature>
<evidence type="ECO:0000256" key="3">
    <source>
        <dbReference type="ARBA" id="ARBA00004906"/>
    </source>
</evidence>
<evidence type="ECO:0000256" key="2">
    <source>
        <dbReference type="ARBA" id="ARBA00004308"/>
    </source>
</evidence>
<dbReference type="InterPro" id="IPR013083">
    <property type="entry name" value="Znf_RING/FYVE/PHD"/>
</dbReference>
<evidence type="ECO:0000313" key="15">
    <source>
        <dbReference type="EMBL" id="URE37596.1"/>
    </source>
</evidence>
<evidence type="ECO:0000256" key="10">
    <source>
        <dbReference type="PROSITE-ProRule" id="PRU00175"/>
    </source>
</evidence>
<keyword evidence="4 11" id="KW-0808">Transferase</keyword>
<reference evidence="15" key="1">
    <citation type="submission" date="2022-05" db="EMBL/GenBank/DDBJ databases">
        <title>The Musa troglodytarum L. genome provides insights into the mechanism of non-climacteric behaviour and enrichment of carotenoids.</title>
        <authorList>
            <person name="Wang J."/>
        </authorList>
    </citation>
    <scope>NUCLEOTIDE SEQUENCE</scope>
    <source>
        <tissue evidence="15">Leaf</tissue>
    </source>
</reference>
<evidence type="ECO:0000256" key="5">
    <source>
        <dbReference type="ARBA" id="ARBA00022723"/>
    </source>
</evidence>
<evidence type="ECO:0000256" key="8">
    <source>
        <dbReference type="ARBA" id="ARBA00022833"/>
    </source>
</evidence>